<evidence type="ECO:0000313" key="4">
    <source>
        <dbReference type="Proteomes" id="UP000886822"/>
    </source>
</evidence>
<dbReference type="InterPro" id="IPR020084">
    <property type="entry name" value="NUDIX_hydrolase_CS"/>
</dbReference>
<dbReference type="GO" id="GO:0016787">
    <property type="term" value="F:hydrolase activity"/>
    <property type="evidence" value="ECO:0007669"/>
    <property type="project" value="UniProtKB-KW"/>
</dbReference>
<evidence type="ECO:0000256" key="1">
    <source>
        <dbReference type="ARBA" id="ARBA00022801"/>
    </source>
</evidence>
<dbReference type="Pfam" id="PF00293">
    <property type="entry name" value="NUDIX"/>
    <property type="match status" value="1"/>
</dbReference>
<dbReference type="Proteomes" id="UP000886822">
    <property type="component" value="Unassembled WGS sequence"/>
</dbReference>
<sequence length="172" mass="20057">MPADQLHETWDLYDRQLRRVGQQLRADPVAPGRYHLVVNAFIFNHQNQVLLQQRALDKLNFPGYWDTSSGGSVKAGETIETAMHREMAEELGFDHPVTAADNYRVTPHSHWVSAWFAFQTTWTTSDFTVQTEELQRVRFFDLPDALTHLHQIGFDDYHVELQAAWNHLQNRK</sequence>
<keyword evidence="1" id="KW-0378">Hydrolase</keyword>
<dbReference type="SUPFAM" id="SSF55811">
    <property type="entry name" value="Nudix"/>
    <property type="match status" value="1"/>
</dbReference>
<accession>A0A9D1U4J8</accession>
<reference evidence="3" key="1">
    <citation type="journal article" date="2021" name="PeerJ">
        <title>Extensive microbial diversity within the chicken gut microbiome revealed by metagenomics and culture.</title>
        <authorList>
            <person name="Gilroy R."/>
            <person name="Ravi A."/>
            <person name="Getino M."/>
            <person name="Pursley I."/>
            <person name="Horton D.L."/>
            <person name="Alikhan N.F."/>
            <person name="Baker D."/>
            <person name="Gharbi K."/>
            <person name="Hall N."/>
            <person name="Watson M."/>
            <person name="Adriaenssens E.M."/>
            <person name="Foster-Nyarko E."/>
            <person name="Jarju S."/>
            <person name="Secka A."/>
            <person name="Antonio M."/>
            <person name="Oren A."/>
            <person name="Chaudhuri R.R."/>
            <person name="La Ragione R."/>
            <person name="Hildebrand F."/>
            <person name="Pallen M.J."/>
        </authorList>
    </citation>
    <scope>NUCLEOTIDE SEQUENCE</scope>
    <source>
        <strain evidence="3">CHK173-259</strain>
    </source>
</reference>
<dbReference type="Gene3D" id="3.90.79.10">
    <property type="entry name" value="Nucleoside Triphosphate Pyrophosphohydrolase"/>
    <property type="match status" value="1"/>
</dbReference>
<reference evidence="3" key="2">
    <citation type="submission" date="2021-04" db="EMBL/GenBank/DDBJ databases">
        <authorList>
            <person name="Gilroy R."/>
        </authorList>
    </citation>
    <scope>NUCLEOTIDE SEQUENCE</scope>
    <source>
        <strain evidence="3">CHK173-259</strain>
    </source>
</reference>
<comment type="caution">
    <text evidence="3">The sequence shown here is derived from an EMBL/GenBank/DDBJ whole genome shotgun (WGS) entry which is preliminary data.</text>
</comment>
<proteinExistence type="predicted"/>
<dbReference type="PANTHER" id="PTHR10885">
    <property type="entry name" value="ISOPENTENYL-DIPHOSPHATE DELTA-ISOMERASE"/>
    <property type="match status" value="1"/>
</dbReference>
<name>A0A9D1U4J8_9LACO</name>
<gene>
    <name evidence="3" type="ORF">H9875_02470</name>
</gene>
<dbReference type="CDD" id="cd04693">
    <property type="entry name" value="NUDIX_Hydrolase"/>
    <property type="match status" value="1"/>
</dbReference>
<dbReference type="AlphaFoldDB" id="A0A9D1U4J8"/>
<evidence type="ECO:0000259" key="2">
    <source>
        <dbReference type="PROSITE" id="PS51462"/>
    </source>
</evidence>
<dbReference type="PANTHER" id="PTHR10885:SF0">
    <property type="entry name" value="ISOPENTENYL-DIPHOSPHATE DELTA-ISOMERASE"/>
    <property type="match status" value="1"/>
</dbReference>
<feature type="domain" description="Nudix hydrolase" evidence="2">
    <location>
        <begin position="33"/>
        <end position="168"/>
    </location>
</feature>
<dbReference type="InterPro" id="IPR000086">
    <property type="entry name" value="NUDIX_hydrolase_dom"/>
</dbReference>
<protein>
    <submittedName>
        <fullName evidence="3">NUDIX domain-containing protein</fullName>
    </submittedName>
</protein>
<dbReference type="PROSITE" id="PS51462">
    <property type="entry name" value="NUDIX"/>
    <property type="match status" value="1"/>
</dbReference>
<dbReference type="EMBL" id="DXGJ01000020">
    <property type="protein sequence ID" value="HIW71472.1"/>
    <property type="molecule type" value="Genomic_DNA"/>
</dbReference>
<dbReference type="InterPro" id="IPR015797">
    <property type="entry name" value="NUDIX_hydrolase-like_dom_sf"/>
</dbReference>
<dbReference type="PROSITE" id="PS00893">
    <property type="entry name" value="NUDIX_BOX"/>
    <property type="match status" value="1"/>
</dbReference>
<organism evidence="3 4">
    <name type="scientific">Candidatus Levilactobacillus faecigallinarum</name>
    <dbReference type="NCBI Taxonomy" id="2838638"/>
    <lineage>
        <taxon>Bacteria</taxon>
        <taxon>Bacillati</taxon>
        <taxon>Bacillota</taxon>
        <taxon>Bacilli</taxon>
        <taxon>Lactobacillales</taxon>
        <taxon>Lactobacillaceae</taxon>
        <taxon>Levilactobacillus</taxon>
    </lineage>
</organism>
<evidence type="ECO:0000313" key="3">
    <source>
        <dbReference type="EMBL" id="HIW71472.1"/>
    </source>
</evidence>